<dbReference type="SUPFAM" id="SSF56112">
    <property type="entry name" value="Protein kinase-like (PK-like)"/>
    <property type="match status" value="1"/>
</dbReference>
<evidence type="ECO:0000256" key="4">
    <source>
        <dbReference type="ARBA" id="ARBA00022553"/>
    </source>
</evidence>
<dbReference type="InterPro" id="IPR017441">
    <property type="entry name" value="Protein_kinase_ATP_BS"/>
</dbReference>
<feature type="region of interest" description="Disordered" evidence="13">
    <location>
        <begin position="289"/>
        <end position="359"/>
    </location>
</feature>
<feature type="binding site" evidence="10">
    <location>
        <begin position="21"/>
        <end position="29"/>
    </location>
    <ligand>
        <name>ATP</name>
        <dbReference type="ChEBI" id="CHEBI:30616"/>
    </ligand>
</feature>
<feature type="domain" description="Protein kinase" evidence="14">
    <location>
        <begin position="15"/>
        <end position="295"/>
    </location>
</feature>
<evidence type="ECO:0000313" key="15">
    <source>
        <dbReference type="EMBL" id="WVN90527.1"/>
    </source>
</evidence>
<feature type="binding site" evidence="10">
    <location>
        <position position="44"/>
    </location>
    <ligand>
        <name>ATP</name>
        <dbReference type="ChEBI" id="CHEBI:30616"/>
    </ligand>
</feature>
<evidence type="ECO:0000256" key="10">
    <source>
        <dbReference type="PIRSR" id="PIRSR637770-2"/>
    </source>
</evidence>
<dbReference type="AlphaFoldDB" id="A0AAJ8M4A2"/>
<reference evidence="15" key="3">
    <citation type="submission" date="2024-01" db="EMBL/GenBank/DDBJ databases">
        <authorList>
            <person name="Coelho M.A."/>
            <person name="David-Palma M."/>
            <person name="Shea T."/>
            <person name="Sun S."/>
            <person name="Cuomo C.A."/>
            <person name="Heitman J."/>
        </authorList>
    </citation>
    <scope>NUCLEOTIDE SEQUENCE</scope>
    <source>
        <strain evidence="15">CBS 7841</strain>
    </source>
</reference>
<evidence type="ECO:0000256" key="5">
    <source>
        <dbReference type="ARBA" id="ARBA00022679"/>
    </source>
</evidence>
<evidence type="ECO:0000313" key="16">
    <source>
        <dbReference type="Proteomes" id="UP000094043"/>
    </source>
</evidence>
<protein>
    <recommendedName>
        <fullName evidence="2">[RNA-polymerase]-subunit kinase</fullName>
        <ecNumber evidence="2">2.7.11.23</ecNumber>
    </recommendedName>
</protein>
<dbReference type="GO" id="GO:0005737">
    <property type="term" value="C:cytoplasm"/>
    <property type="evidence" value="ECO:0007669"/>
    <property type="project" value="TreeGrafter"/>
</dbReference>
<dbReference type="InterPro" id="IPR050108">
    <property type="entry name" value="CDK"/>
</dbReference>
<keyword evidence="4" id="KW-0597">Phosphoprotein</keyword>
<dbReference type="PROSITE" id="PS00107">
    <property type="entry name" value="PROTEIN_KINASE_ATP"/>
    <property type="match status" value="1"/>
</dbReference>
<gene>
    <name evidence="15" type="ORF">L203_105763</name>
</gene>
<evidence type="ECO:0000256" key="13">
    <source>
        <dbReference type="SAM" id="MobiDB-lite"/>
    </source>
</evidence>
<dbReference type="FunFam" id="1.10.510.10:FF:000097">
    <property type="entry name" value="Putative cyclin-dependent kinase 7"/>
    <property type="match status" value="1"/>
</dbReference>
<reference evidence="15" key="2">
    <citation type="journal article" date="2022" name="Elife">
        <title>Obligate sexual reproduction of a homothallic fungus closely related to the Cryptococcus pathogenic species complex.</title>
        <authorList>
            <person name="Passer A.R."/>
            <person name="Clancey S.A."/>
            <person name="Shea T."/>
            <person name="David-Palma M."/>
            <person name="Averette A.F."/>
            <person name="Boekhout T."/>
            <person name="Porcel B.M."/>
            <person name="Nowrousian M."/>
            <person name="Cuomo C.A."/>
            <person name="Sun S."/>
            <person name="Heitman J."/>
            <person name="Coelho M.A."/>
        </authorList>
    </citation>
    <scope>NUCLEOTIDE SEQUENCE</scope>
    <source>
        <strain evidence="15">CBS 7841</strain>
    </source>
</reference>
<dbReference type="InterPro" id="IPR037770">
    <property type="entry name" value="CDK7"/>
</dbReference>
<dbReference type="GO" id="GO:0032968">
    <property type="term" value="P:positive regulation of transcription elongation by RNA polymerase II"/>
    <property type="evidence" value="ECO:0007669"/>
    <property type="project" value="UniProtKB-ARBA"/>
</dbReference>
<keyword evidence="6 10" id="KW-0547">Nucleotide-binding</keyword>
<evidence type="ECO:0000256" key="1">
    <source>
        <dbReference type="ARBA" id="ARBA00006485"/>
    </source>
</evidence>
<keyword evidence="16" id="KW-1185">Reference proteome</keyword>
<dbReference type="Pfam" id="PF00069">
    <property type="entry name" value="Pkinase"/>
    <property type="match status" value="1"/>
</dbReference>
<dbReference type="Gene3D" id="3.30.200.20">
    <property type="entry name" value="Phosphorylase Kinase, domain 1"/>
    <property type="match status" value="1"/>
</dbReference>
<evidence type="ECO:0000256" key="9">
    <source>
        <dbReference type="PIRSR" id="PIRSR637770-1"/>
    </source>
</evidence>
<evidence type="ECO:0000256" key="12">
    <source>
        <dbReference type="RuleBase" id="RU000304"/>
    </source>
</evidence>
<feature type="active site" description="Proton acceptor" evidence="9">
    <location>
        <position position="137"/>
    </location>
</feature>
<evidence type="ECO:0000256" key="2">
    <source>
        <dbReference type="ARBA" id="ARBA00012409"/>
    </source>
</evidence>
<dbReference type="GO" id="GO:0004693">
    <property type="term" value="F:cyclin-dependent protein serine/threonine kinase activity"/>
    <property type="evidence" value="ECO:0007669"/>
    <property type="project" value="TreeGrafter"/>
</dbReference>
<accession>A0AAJ8M4A2</accession>
<dbReference type="GeneID" id="91089972"/>
<keyword evidence="7" id="KW-0418">Kinase</keyword>
<dbReference type="RefSeq" id="XP_066071227.1">
    <property type="nucleotide sequence ID" value="XM_066215130.1"/>
</dbReference>
<dbReference type="PANTHER" id="PTHR24056:SF0">
    <property type="entry name" value="CYCLIN-DEPENDENT KINASE 7"/>
    <property type="match status" value="1"/>
</dbReference>
<keyword evidence="8 10" id="KW-0067">ATP-binding</keyword>
<dbReference type="Proteomes" id="UP000094043">
    <property type="component" value="Chromosome 7"/>
</dbReference>
<keyword evidence="3 12" id="KW-0723">Serine/threonine-protein kinase</keyword>
<evidence type="ECO:0000256" key="8">
    <source>
        <dbReference type="ARBA" id="ARBA00022840"/>
    </source>
</evidence>
<dbReference type="CDD" id="cd07841">
    <property type="entry name" value="STKc_CDK7"/>
    <property type="match status" value="1"/>
</dbReference>
<dbReference type="PANTHER" id="PTHR24056">
    <property type="entry name" value="CELL DIVISION PROTEIN KINASE"/>
    <property type="match status" value="1"/>
</dbReference>
<feature type="binding site" evidence="11">
    <location>
        <position position="45"/>
    </location>
    <ligand>
        <name>ATP</name>
        <dbReference type="ChEBI" id="CHEBI:30616"/>
    </ligand>
</feature>
<sequence>MDLANHENNLRASRWIKGIKIGEGTFANVYKGTEKSSGKKVAIKKIKVGEMKHGLDMTALREVKFLQELKHPNIIDLLDVFSSKQNINLVLEFLDTDLEAVIKDRSLIFTQGDIKSWMVMSLRGLEYIHRNGVLHRDLKPNNLLIAANGLLKVADFGLAREFGDAGNKMTCQVITRWYRPPELLFGSRFYSSSVDIWSMGAIFVELVLRVPFLSGETDIDQLKKIYHAMGTPTEAEWPGHTKLPDYHDVGHYEKNAWWNLIASIGKEAQDLARDMFKFDPASRPSANSALHHSYFTSSPSPTPPLSLPKPLAELRPRALAPDETKGKPLLDSAEMGKGLKRKAESPRTSEGVSRKLVFT</sequence>
<dbReference type="GO" id="GO:0008353">
    <property type="term" value="F:RNA polymerase II CTD heptapeptide repeat kinase activity"/>
    <property type="evidence" value="ECO:0007669"/>
    <property type="project" value="UniProtKB-EC"/>
</dbReference>
<evidence type="ECO:0000256" key="11">
    <source>
        <dbReference type="PROSITE-ProRule" id="PRU10141"/>
    </source>
</evidence>
<dbReference type="GO" id="GO:0070985">
    <property type="term" value="C:transcription factor TFIIK complex"/>
    <property type="evidence" value="ECO:0007669"/>
    <property type="project" value="InterPro"/>
</dbReference>
<evidence type="ECO:0000256" key="7">
    <source>
        <dbReference type="ARBA" id="ARBA00022777"/>
    </source>
</evidence>
<comment type="similarity">
    <text evidence="1">Belongs to the protein kinase superfamily. CMGC Ser/Thr protein kinase family. CDC2/CDKX subfamily.</text>
</comment>
<dbReference type="FunFam" id="3.30.200.20:FF:000498">
    <property type="entry name" value="Serine/threonine-protein kinase KIN28"/>
    <property type="match status" value="1"/>
</dbReference>
<dbReference type="InterPro" id="IPR011009">
    <property type="entry name" value="Kinase-like_dom_sf"/>
</dbReference>
<evidence type="ECO:0000259" key="14">
    <source>
        <dbReference type="PROSITE" id="PS50011"/>
    </source>
</evidence>
<name>A0AAJ8M4A2_9TREE</name>
<dbReference type="InterPro" id="IPR008271">
    <property type="entry name" value="Ser/Thr_kinase_AS"/>
</dbReference>
<dbReference type="KEGG" id="cdep:91089972"/>
<evidence type="ECO:0000256" key="6">
    <source>
        <dbReference type="ARBA" id="ARBA00022741"/>
    </source>
</evidence>
<dbReference type="Gene3D" id="1.10.510.10">
    <property type="entry name" value="Transferase(Phosphotransferase) domain 1"/>
    <property type="match status" value="1"/>
</dbReference>
<evidence type="ECO:0000256" key="3">
    <source>
        <dbReference type="ARBA" id="ARBA00022527"/>
    </source>
</evidence>
<dbReference type="PROSITE" id="PS50011">
    <property type="entry name" value="PROTEIN_KINASE_DOM"/>
    <property type="match status" value="1"/>
</dbReference>
<dbReference type="GO" id="GO:0005524">
    <property type="term" value="F:ATP binding"/>
    <property type="evidence" value="ECO:0007669"/>
    <property type="project" value="UniProtKB-UniRule"/>
</dbReference>
<keyword evidence="5" id="KW-0808">Transferase</keyword>
<dbReference type="SMART" id="SM00220">
    <property type="entry name" value="S_TKc"/>
    <property type="match status" value="1"/>
</dbReference>
<dbReference type="EMBL" id="CP143790">
    <property type="protein sequence ID" value="WVN90527.1"/>
    <property type="molecule type" value="Genomic_DNA"/>
</dbReference>
<reference evidence="15" key="1">
    <citation type="submission" date="2016-06" db="EMBL/GenBank/DDBJ databases">
        <authorList>
            <person name="Cuomo C."/>
            <person name="Litvintseva A."/>
            <person name="Heitman J."/>
            <person name="Chen Y."/>
            <person name="Sun S."/>
            <person name="Springer D."/>
            <person name="Dromer F."/>
            <person name="Young S."/>
            <person name="Zeng Q."/>
            <person name="Chapman S."/>
            <person name="Gujja S."/>
            <person name="Saif S."/>
            <person name="Birren B."/>
        </authorList>
    </citation>
    <scope>NUCLEOTIDE SEQUENCE</scope>
    <source>
        <strain evidence="15">CBS 7841</strain>
    </source>
</reference>
<dbReference type="PROSITE" id="PS00108">
    <property type="entry name" value="PROTEIN_KINASE_ST"/>
    <property type="match status" value="1"/>
</dbReference>
<feature type="compositionally biased region" description="Basic and acidic residues" evidence="13">
    <location>
        <begin position="312"/>
        <end position="328"/>
    </location>
</feature>
<organism evidence="15 16">
    <name type="scientific">Cryptococcus depauperatus CBS 7841</name>
    <dbReference type="NCBI Taxonomy" id="1295531"/>
    <lineage>
        <taxon>Eukaryota</taxon>
        <taxon>Fungi</taxon>
        <taxon>Dikarya</taxon>
        <taxon>Basidiomycota</taxon>
        <taxon>Agaricomycotina</taxon>
        <taxon>Tremellomycetes</taxon>
        <taxon>Tremellales</taxon>
        <taxon>Cryptococcaceae</taxon>
        <taxon>Cryptococcus</taxon>
    </lineage>
</organism>
<dbReference type="EC" id="2.7.11.23" evidence="2"/>
<dbReference type="InterPro" id="IPR000719">
    <property type="entry name" value="Prot_kinase_dom"/>
</dbReference>
<proteinExistence type="inferred from homology"/>